<feature type="region of interest" description="Disordered" evidence="1">
    <location>
        <begin position="1"/>
        <end position="21"/>
    </location>
</feature>
<organism evidence="3 4">
    <name type="scientific">Pipistrellus nathusii</name>
    <name type="common">Nathusius' pipistrelle</name>
    <dbReference type="NCBI Taxonomy" id="59473"/>
    <lineage>
        <taxon>Eukaryota</taxon>
        <taxon>Metazoa</taxon>
        <taxon>Chordata</taxon>
        <taxon>Craniata</taxon>
        <taxon>Vertebrata</taxon>
        <taxon>Euteleostomi</taxon>
        <taxon>Mammalia</taxon>
        <taxon>Eutheria</taxon>
        <taxon>Laurasiatheria</taxon>
        <taxon>Chiroptera</taxon>
        <taxon>Yangochiroptera</taxon>
        <taxon>Vespertilionidae</taxon>
        <taxon>Pipistrellus</taxon>
    </lineage>
</organism>
<feature type="transmembrane region" description="Helical" evidence="2">
    <location>
        <begin position="27"/>
        <end position="54"/>
    </location>
</feature>
<sequence length="132" mass="14543">MSSGPRQPHQLSVTAPEAAKPPGAPHHFIVCICCKPSCVSFLGYFYFILILFLIKEVSNVGFSQAFFGYIWKHTISLTNQDGDCRGRRGEVLTPQPLFQPHCSLLPGHVLLNAALVGGKSFPFSVFSHKNKI</sequence>
<proteinExistence type="predicted"/>
<keyword evidence="2" id="KW-1133">Transmembrane helix</keyword>
<gene>
    <name evidence="3" type="ORF">MPIPNATIZW_LOCUS3244</name>
</gene>
<evidence type="ECO:0000256" key="1">
    <source>
        <dbReference type="SAM" id="MobiDB-lite"/>
    </source>
</evidence>
<keyword evidence="2" id="KW-0812">Transmembrane</keyword>
<evidence type="ECO:0000256" key="2">
    <source>
        <dbReference type="SAM" id="Phobius"/>
    </source>
</evidence>
<keyword evidence="4" id="KW-1185">Reference proteome</keyword>
<accession>A0ABN9ZAP8</accession>
<evidence type="ECO:0000313" key="3">
    <source>
        <dbReference type="EMBL" id="CAK6434938.1"/>
    </source>
</evidence>
<reference evidence="3" key="1">
    <citation type="submission" date="2023-12" db="EMBL/GenBank/DDBJ databases">
        <authorList>
            <person name="Brown T."/>
        </authorList>
    </citation>
    <scope>NUCLEOTIDE SEQUENCE</scope>
</reference>
<feature type="compositionally biased region" description="Polar residues" evidence="1">
    <location>
        <begin position="1"/>
        <end position="13"/>
    </location>
</feature>
<keyword evidence="2" id="KW-0472">Membrane</keyword>
<evidence type="ECO:0000313" key="4">
    <source>
        <dbReference type="Proteomes" id="UP001314169"/>
    </source>
</evidence>
<protein>
    <submittedName>
        <fullName evidence="3">Uncharacterized protein</fullName>
    </submittedName>
</protein>
<dbReference type="Proteomes" id="UP001314169">
    <property type="component" value="Chromosome 12"/>
</dbReference>
<dbReference type="EMBL" id="OY882869">
    <property type="protein sequence ID" value="CAK6434938.1"/>
    <property type="molecule type" value="Genomic_DNA"/>
</dbReference>
<name>A0ABN9ZAP8_PIPNA</name>